<evidence type="ECO:0000256" key="8">
    <source>
        <dbReference type="ARBA" id="ARBA00022741"/>
    </source>
</evidence>
<comment type="subcellular location">
    <subcellularLocation>
        <location evidence="2">Nucleus</location>
    </subcellularLocation>
</comment>
<reference evidence="16 17" key="1">
    <citation type="journal article" name="Sci. Rep.">
        <title>Genome-scale phylogenetic analyses confirm Olpidium as the closest living zoosporic fungus to the non-flagellated, terrestrial fungi.</title>
        <authorList>
            <person name="Chang Y."/>
            <person name="Rochon D."/>
            <person name="Sekimoto S."/>
            <person name="Wang Y."/>
            <person name="Chovatia M."/>
            <person name="Sandor L."/>
            <person name="Salamov A."/>
            <person name="Grigoriev I.V."/>
            <person name="Stajich J.E."/>
            <person name="Spatafora J.W."/>
        </authorList>
    </citation>
    <scope>NUCLEOTIDE SEQUENCE [LARGE SCALE GENOMIC DNA]</scope>
    <source>
        <strain evidence="16">S191</strain>
    </source>
</reference>
<feature type="binding site" evidence="13">
    <location>
        <position position="184"/>
    </location>
    <ligand>
        <name>Mg(2+)</name>
        <dbReference type="ChEBI" id="CHEBI:18420"/>
        <label>2</label>
        <note>catalytic</note>
    </ligand>
</feature>
<evidence type="ECO:0000256" key="7">
    <source>
        <dbReference type="ARBA" id="ARBA00022723"/>
    </source>
</evidence>
<dbReference type="GO" id="GO:1990817">
    <property type="term" value="F:poly(A) RNA polymerase activity"/>
    <property type="evidence" value="ECO:0007669"/>
    <property type="project" value="UniProtKB-EC"/>
</dbReference>
<comment type="cofactor">
    <cofactor evidence="13">
        <name>Mg(2+)</name>
        <dbReference type="ChEBI" id="CHEBI:18420"/>
    </cofactor>
    <text evidence="13">Binds 2 magnesium ions. Also active with manganese.</text>
</comment>
<keyword evidence="10 13" id="KW-0460">Magnesium</keyword>
<comment type="caution">
    <text evidence="16">The sequence shown here is derived from an EMBL/GenBank/DDBJ whole genome shotgun (WGS) entry which is preliminary data.</text>
</comment>
<evidence type="ECO:0000256" key="11">
    <source>
        <dbReference type="ARBA" id="ARBA00023242"/>
    </source>
</evidence>
<comment type="similarity">
    <text evidence="3">Belongs to the poly(A) polymerase family.</text>
</comment>
<evidence type="ECO:0000259" key="15">
    <source>
        <dbReference type="Pfam" id="PF20750"/>
    </source>
</evidence>
<dbReference type="EMBL" id="JAEFCI010005003">
    <property type="protein sequence ID" value="KAG5460586.1"/>
    <property type="molecule type" value="Genomic_DNA"/>
</dbReference>
<protein>
    <recommendedName>
        <fullName evidence="4">polynucleotide adenylyltransferase</fullName>
        <ecNumber evidence="4">2.7.7.19</ecNumber>
    </recommendedName>
</protein>
<evidence type="ECO:0000256" key="9">
    <source>
        <dbReference type="ARBA" id="ARBA00022840"/>
    </source>
</evidence>
<evidence type="ECO:0000256" key="6">
    <source>
        <dbReference type="ARBA" id="ARBA00022679"/>
    </source>
</evidence>
<feature type="binding site" evidence="13">
    <location>
        <position position="186"/>
    </location>
    <ligand>
        <name>Mg(2+)</name>
        <dbReference type="ChEBI" id="CHEBI:18420"/>
        <label>1</label>
        <note>catalytic</note>
    </ligand>
</feature>
<dbReference type="GO" id="GO:0046872">
    <property type="term" value="F:metal ion binding"/>
    <property type="evidence" value="ECO:0007669"/>
    <property type="project" value="UniProtKB-KW"/>
</dbReference>
<dbReference type="PANTHER" id="PTHR10682:SF10">
    <property type="entry name" value="POLYNUCLEOTIDE ADENYLYLTRANSFERASE"/>
    <property type="match status" value="1"/>
</dbReference>
<dbReference type="CDD" id="cd05402">
    <property type="entry name" value="NT_PAP_TUTase"/>
    <property type="match status" value="1"/>
</dbReference>
<gene>
    <name evidence="16" type="ORF">BJ554DRAFT_7349</name>
</gene>
<dbReference type="GO" id="GO:0005524">
    <property type="term" value="F:ATP binding"/>
    <property type="evidence" value="ECO:0007669"/>
    <property type="project" value="UniProtKB-KW"/>
</dbReference>
<feature type="binding site" evidence="12">
    <location>
        <begin position="317"/>
        <end position="318"/>
    </location>
    <ligand>
        <name>ATP</name>
        <dbReference type="ChEBI" id="CHEBI:30616"/>
    </ligand>
</feature>
<keyword evidence="8 12" id="KW-0547">Nucleotide-binding</keyword>
<evidence type="ECO:0000256" key="13">
    <source>
        <dbReference type="PIRSR" id="PIRSR018425-2"/>
    </source>
</evidence>
<evidence type="ECO:0000256" key="2">
    <source>
        <dbReference type="ARBA" id="ARBA00004123"/>
    </source>
</evidence>
<dbReference type="InterPro" id="IPR014492">
    <property type="entry name" value="PolyA_polymerase"/>
</dbReference>
<feature type="binding site" evidence="13">
    <location>
        <position position="238"/>
    </location>
    <ligand>
        <name>Mg(2+)</name>
        <dbReference type="ChEBI" id="CHEBI:18420"/>
        <label>2</label>
        <note>catalytic</note>
    </ligand>
</feature>
<dbReference type="Pfam" id="PF20750">
    <property type="entry name" value="PAP_NTPase"/>
    <property type="match status" value="3"/>
</dbReference>
<evidence type="ECO:0000256" key="5">
    <source>
        <dbReference type="ARBA" id="ARBA00022664"/>
    </source>
</evidence>
<keyword evidence="5" id="KW-0507">mRNA processing</keyword>
<feature type="binding site" evidence="12">
    <location>
        <position position="308"/>
    </location>
    <ligand>
        <name>ATP</name>
        <dbReference type="ChEBI" id="CHEBI:30616"/>
    </ligand>
</feature>
<evidence type="ECO:0000313" key="17">
    <source>
        <dbReference type="Proteomes" id="UP000673691"/>
    </source>
</evidence>
<feature type="domain" description="Poly(A) polymerase nucleotidyltransferase" evidence="15">
    <location>
        <begin position="33"/>
        <end position="73"/>
    </location>
</feature>
<evidence type="ECO:0000259" key="14">
    <source>
        <dbReference type="Pfam" id="PF04928"/>
    </source>
</evidence>
<dbReference type="Gene3D" id="3.30.460.10">
    <property type="entry name" value="Beta Polymerase, domain 2"/>
    <property type="match status" value="1"/>
</dbReference>
<feature type="binding site" evidence="12">
    <location>
        <position position="238"/>
    </location>
    <ligand>
        <name>ATP</name>
        <dbReference type="ChEBI" id="CHEBI:30616"/>
    </ligand>
</feature>
<proteinExistence type="inferred from homology"/>
<evidence type="ECO:0000256" key="10">
    <source>
        <dbReference type="ARBA" id="ARBA00022842"/>
    </source>
</evidence>
<keyword evidence="7 13" id="KW-0479">Metal-binding</keyword>
<name>A0A8H7ZW43_9FUNG</name>
<dbReference type="InterPro" id="IPR007012">
    <property type="entry name" value="PolA_pol_cen_dom"/>
</dbReference>
<evidence type="ECO:0000256" key="4">
    <source>
        <dbReference type="ARBA" id="ARBA00012388"/>
    </source>
</evidence>
<evidence type="ECO:0000256" key="3">
    <source>
        <dbReference type="ARBA" id="ARBA00010912"/>
    </source>
</evidence>
<dbReference type="SUPFAM" id="SSF81631">
    <property type="entry name" value="PAP/OAS1 substrate-binding domain"/>
    <property type="match status" value="1"/>
</dbReference>
<evidence type="ECO:0000256" key="12">
    <source>
        <dbReference type="PIRSR" id="PIRSR018425-1"/>
    </source>
</evidence>
<organism evidence="16 17">
    <name type="scientific">Olpidium bornovanus</name>
    <dbReference type="NCBI Taxonomy" id="278681"/>
    <lineage>
        <taxon>Eukaryota</taxon>
        <taxon>Fungi</taxon>
        <taxon>Fungi incertae sedis</taxon>
        <taxon>Olpidiomycota</taxon>
        <taxon>Olpidiomycotina</taxon>
        <taxon>Olpidiomycetes</taxon>
        <taxon>Olpidiales</taxon>
        <taxon>Olpidiaceae</taxon>
        <taxon>Olpidium</taxon>
    </lineage>
</organism>
<sequence length="384" mass="43170">MAPAQEILARNTFLISIFFFALCPRTKKIRYLGVTPPISEAGPTPVEVAVTNALIEALKERGMFESEEESQRRCGRNQLTLLGGVARLLQEANRPVLRVELGPCARLRREIVLGKLDKMVKDFVYKVSIKKLPEPIAREAGGKIFTFGSYRLGVHASGDLAGHLTSFEYVQNGRASSNFGAGADIDTLCVVPRHVKREDFFTVLFESLKARPEVTDLTAVPDAYVPVMKMSFSDIPIDLVFAQLQLISVADDLSLADDNLLRDLDERCIRSLNGSRMTDEILRLVPNTLAFRISLRCIKLWAKRRAIYSNVMGFLGGVAWAMLVARVCQLYPNAAAGNIVSKFFRIMFQWNWPQPVMLKSIDEGPLQVRVWNPKVRYEYWSRAA</sequence>
<feature type="binding site" evidence="12">
    <location>
        <position position="299"/>
    </location>
    <ligand>
        <name>ATP</name>
        <dbReference type="ChEBI" id="CHEBI:30616"/>
    </ligand>
</feature>
<dbReference type="GO" id="GO:0005634">
    <property type="term" value="C:nucleus"/>
    <property type="evidence" value="ECO:0007669"/>
    <property type="project" value="UniProtKB-SubCell"/>
</dbReference>
<dbReference type="Proteomes" id="UP000673691">
    <property type="component" value="Unassembled WGS sequence"/>
</dbReference>
<keyword evidence="11" id="KW-0539">Nucleus</keyword>
<accession>A0A8H7ZW43</accession>
<dbReference type="InterPro" id="IPR043519">
    <property type="entry name" value="NT_sf"/>
</dbReference>
<keyword evidence="17" id="KW-1185">Reference proteome</keyword>
<feature type="binding site" evidence="13">
    <location>
        <position position="186"/>
    </location>
    <ligand>
        <name>Mg(2+)</name>
        <dbReference type="ChEBI" id="CHEBI:18420"/>
        <label>2</label>
        <note>catalytic</note>
    </ligand>
</feature>
<feature type="binding site" evidence="12">
    <location>
        <begin position="147"/>
        <end position="149"/>
    </location>
    <ligand>
        <name>ATP</name>
        <dbReference type="ChEBI" id="CHEBI:30616"/>
    </ligand>
</feature>
<dbReference type="GO" id="GO:0006397">
    <property type="term" value="P:mRNA processing"/>
    <property type="evidence" value="ECO:0007669"/>
    <property type="project" value="UniProtKB-KW"/>
</dbReference>
<evidence type="ECO:0000256" key="1">
    <source>
        <dbReference type="ARBA" id="ARBA00001936"/>
    </source>
</evidence>
<keyword evidence="6" id="KW-0808">Transferase</keyword>
<dbReference type="SUPFAM" id="SSF81301">
    <property type="entry name" value="Nucleotidyltransferase"/>
    <property type="match status" value="2"/>
</dbReference>
<dbReference type="OrthoDB" id="412748at2759"/>
<feature type="domain" description="Poly(A) polymerase nucleotidyltransferase" evidence="15">
    <location>
        <begin position="108"/>
        <end position="160"/>
    </location>
</feature>
<dbReference type="PIRSF" id="PIRSF018425">
    <property type="entry name" value="PolyA_polymerase"/>
    <property type="match status" value="1"/>
</dbReference>
<feature type="domain" description="Poly(A) polymerase central" evidence="14">
    <location>
        <begin position="291"/>
        <end position="376"/>
    </location>
</feature>
<evidence type="ECO:0000313" key="16">
    <source>
        <dbReference type="EMBL" id="KAG5460586.1"/>
    </source>
</evidence>
<dbReference type="InterPro" id="IPR048840">
    <property type="entry name" value="PolA_pol_NTPase"/>
</dbReference>
<keyword evidence="9 12" id="KW-0067">ATP-binding</keyword>
<dbReference type="AlphaFoldDB" id="A0A8H7ZW43"/>
<dbReference type="EC" id="2.7.7.19" evidence="4"/>
<feature type="domain" description="Poly(A) polymerase nucleotidyltransferase" evidence="15">
    <location>
        <begin position="178"/>
        <end position="285"/>
    </location>
</feature>
<dbReference type="Pfam" id="PF04928">
    <property type="entry name" value="PAP_central"/>
    <property type="match status" value="1"/>
</dbReference>
<feature type="binding site" evidence="12">
    <location>
        <begin position="184"/>
        <end position="186"/>
    </location>
    <ligand>
        <name>ATP</name>
        <dbReference type="ChEBI" id="CHEBI:30616"/>
    </ligand>
</feature>
<feature type="binding site" evidence="13">
    <location>
        <position position="184"/>
    </location>
    <ligand>
        <name>Mg(2+)</name>
        <dbReference type="ChEBI" id="CHEBI:18420"/>
        <label>1</label>
        <note>catalytic</note>
    </ligand>
</feature>
<comment type="cofactor">
    <cofactor evidence="1">
        <name>Mn(2+)</name>
        <dbReference type="ChEBI" id="CHEBI:29035"/>
    </cofactor>
</comment>
<dbReference type="PANTHER" id="PTHR10682">
    <property type="entry name" value="POLY A POLYMERASE"/>
    <property type="match status" value="1"/>
</dbReference>
<feature type="non-terminal residue" evidence="16">
    <location>
        <position position="384"/>
    </location>
</feature>